<dbReference type="EMBL" id="KN837182">
    <property type="protein sequence ID" value="KIJ36067.1"/>
    <property type="molecule type" value="Genomic_DNA"/>
</dbReference>
<accession>A0A0C9V2X9</accession>
<evidence type="ECO:0000256" key="2">
    <source>
        <dbReference type="ARBA" id="ARBA00022679"/>
    </source>
</evidence>
<dbReference type="Proteomes" id="UP000054279">
    <property type="component" value="Unassembled WGS sequence"/>
</dbReference>
<gene>
    <name evidence="4" type="ORF">M422DRAFT_261615</name>
</gene>
<name>A0A0C9V2X9_SPHS4</name>
<keyword evidence="2" id="KW-0808">Transferase</keyword>
<reference evidence="4 5" key="1">
    <citation type="submission" date="2014-06" db="EMBL/GenBank/DDBJ databases">
        <title>Evolutionary Origins and Diversification of the Mycorrhizal Mutualists.</title>
        <authorList>
            <consortium name="DOE Joint Genome Institute"/>
            <consortium name="Mycorrhizal Genomics Consortium"/>
            <person name="Kohler A."/>
            <person name="Kuo A."/>
            <person name="Nagy L.G."/>
            <person name="Floudas D."/>
            <person name="Copeland A."/>
            <person name="Barry K.W."/>
            <person name="Cichocki N."/>
            <person name="Veneault-Fourrey C."/>
            <person name="LaButti K."/>
            <person name="Lindquist E.A."/>
            <person name="Lipzen A."/>
            <person name="Lundell T."/>
            <person name="Morin E."/>
            <person name="Murat C."/>
            <person name="Riley R."/>
            <person name="Ohm R."/>
            <person name="Sun H."/>
            <person name="Tunlid A."/>
            <person name="Henrissat B."/>
            <person name="Grigoriev I.V."/>
            <person name="Hibbett D.S."/>
            <person name="Martin F."/>
        </authorList>
    </citation>
    <scope>NUCLEOTIDE SEQUENCE [LARGE SCALE GENOMIC DNA]</scope>
    <source>
        <strain evidence="4 5">SS14</strain>
    </source>
</reference>
<evidence type="ECO:0000313" key="4">
    <source>
        <dbReference type="EMBL" id="KIJ36067.1"/>
    </source>
</evidence>
<dbReference type="GO" id="GO:0004364">
    <property type="term" value="F:glutathione transferase activity"/>
    <property type="evidence" value="ECO:0007669"/>
    <property type="project" value="UniProtKB-EC"/>
</dbReference>
<dbReference type="PROSITE" id="PS50404">
    <property type="entry name" value="GST_NTER"/>
    <property type="match status" value="1"/>
</dbReference>
<sequence length="191" mass="21993">MVLKLYGFDLSAPTRLAAIILDEKQVPFEFIPLDLSKGEHKRPEYFAKQPFGQVPCLDDDGFLLYEGRAICHIQAFALFEQAAASEFANFHVHARAAVYELIEYSWTASEGRPSEYDLMGRSEYDAMRALVVLLEYRIHTWDQAATHFRRLLRTVTRSANVQQRTVSSHDDIIRSLCNQVLEQERAVDHDE</sequence>
<dbReference type="SUPFAM" id="SSF52833">
    <property type="entry name" value="Thioredoxin-like"/>
    <property type="match status" value="1"/>
</dbReference>
<evidence type="ECO:0000256" key="1">
    <source>
        <dbReference type="ARBA" id="ARBA00012452"/>
    </source>
</evidence>
<dbReference type="OrthoDB" id="249703at2759"/>
<dbReference type="GO" id="GO:0043295">
    <property type="term" value="F:glutathione binding"/>
    <property type="evidence" value="ECO:0007669"/>
    <property type="project" value="TreeGrafter"/>
</dbReference>
<keyword evidence="5" id="KW-1185">Reference proteome</keyword>
<organism evidence="4 5">
    <name type="scientific">Sphaerobolus stellatus (strain SS14)</name>
    <dbReference type="NCBI Taxonomy" id="990650"/>
    <lineage>
        <taxon>Eukaryota</taxon>
        <taxon>Fungi</taxon>
        <taxon>Dikarya</taxon>
        <taxon>Basidiomycota</taxon>
        <taxon>Agaricomycotina</taxon>
        <taxon>Agaricomycetes</taxon>
        <taxon>Phallomycetidae</taxon>
        <taxon>Geastrales</taxon>
        <taxon>Sphaerobolaceae</taxon>
        <taxon>Sphaerobolus</taxon>
    </lineage>
</organism>
<dbReference type="Gene3D" id="3.40.30.10">
    <property type="entry name" value="Glutaredoxin"/>
    <property type="match status" value="1"/>
</dbReference>
<dbReference type="EC" id="2.5.1.18" evidence="1"/>
<dbReference type="PANTHER" id="PTHR43900:SF3">
    <property type="entry name" value="GLUTATHIONE S-TRANSFERASE RHO"/>
    <property type="match status" value="1"/>
</dbReference>
<evidence type="ECO:0000259" key="3">
    <source>
        <dbReference type="PROSITE" id="PS50404"/>
    </source>
</evidence>
<dbReference type="Pfam" id="PF02798">
    <property type="entry name" value="GST_N"/>
    <property type="match status" value="1"/>
</dbReference>
<protein>
    <recommendedName>
        <fullName evidence="1">glutathione transferase</fullName>
        <ecNumber evidence="1">2.5.1.18</ecNumber>
    </recommendedName>
</protein>
<dbReference type="GO" id="GO:0005737">
    <property type="term" value="C:cytoplasm"/>
    <property type="evidence" value="ECO:0007669"/>
    <property type="project" value="TreeGrafter"/>
</dbReference>
<proteinExistence type="predicted"/>
<feature type="domain" description="GST N-terminal" evidence="3">
    <location>
        <begin position="1"/>
        <end position="82"/>
    </location>
</feature>
<dbReference type="GO" id="GO:0006749">
    <property type="term" value="P:glutathione metabolic process"/>
    <property type="evidence" value="ECO:0007669"/>
    <property type="project" value="TreeGrafter"/>
</dbReference>
<dbReference type="InterPro" id="IPR036249">
    <property type="entry name" value="Thioredoxin-like_sf"/>
</dbReference>
<dbReference type="PANTHER" id="PTHR43900">
    <property type="entry name" value="GLUTATHIONE S-TRANSFERASE RHO"/>
    <property type="match status" value="1"/>
</dbReference>
<dbReference type="AlphaFoldDB" id="A0A0C9V2X9"/>
<evidence type="ECO:0000313" key="5">
    <source>
        <dbReference type="Proteomes" id="UP000054279"/>
    </source>
</evidence>
<dbReference type="HOGENOM" id="CLU_1422239_0_0_1"/>
<dbReference type="InterPro" id="IPR004045">
    <property type="entry name" value="Glutathione_S-Trfase_N"/>
</dbReference>